<reference evidence="3" key="1">
    <citation type="submission" date="2012-06" db="EMBL/GenBank/DDBJ databases">
        <title>The complete genome of Flexibacter litoralis DSM 6794.</title>
        <authorList>
            <person name="Lucas S."/>
            <person name="Copeland A."/>
            <person name="Lapidus A."/>
            <person name="Glavina del Rio T."/>
            <person name="Dalin E."/>
            <person name="Tice H."/>
            <person name="Bruce D."/>
            <person name="Goodwin L."/>
            <person name="Pitluck S."/>
            <person name="Peters L."/>
            <person name="Ovchinnikova G."/>
            <person name="Lu M."/>
            <person name="Kyrpides N."/>
            <person name="Mavromatis K."/>
            <person name="Ivanova N."/>
            <person name="Brettin T."/>
            <person name="Detter J.C."/>
            <person name="Han C."/>
            <person name="Larimer F."/>
            <person name="Land M."/>
            <person name="Hauser L."/>
            <person name="Markowitz V."/>
            <person name="Cheng J.-F."/>
            <person name="Hugenholtz P."/>
            <person name="Woyke T."/>
            <person name="Wu D."/>
            <person name="Spring S."/>
            <person name="Lang E."/>
            <person name="Kopitz M."/>
            <person name="Brambilla E."/>
            <person name="Klenk H.-P."/>
            <person name="Eisen J.A."/>
        </authorList>
    </citation>
    <scope>NUCLEOTIDE SEQUENCE [LARGE SCALE GENOMIC DNA]</scope>
    <source>
        <strain evidence="3">ATCC 23117 / DSM 6794 / NBRC 15988 / NCIMB 1366 / Sio-4</strain>
    </source>
</reference>
<keyword evidence="1" id="KW-0812">Transmembrane</keyword>
<dbReference type="HOGENOM" id="CLU_1376378_0_0_10"/>
<evidence type="ECO:0000256" key="1">
    <source>
        <dbReference type="SAM" id="Phobius"/>
    </source>
</evidence>
<evidence type="ECO:0000313" key="3">
    <source>
        <dbReference type="Proteomes" id="UP000006054"/>
    </source>
</evidence>
<dbReference type="OrthoDB" id="978523at2"/>
<dbReference type="AlphaFoldDB" id="I4AJV6"/>
<sequence length="198" mass="23313">MWQIILKNFWTKCKRWLDIRLGYISAAPRLILYFIEILRYGAYTVDTEFEYVSEDGAKTEKFIMRMLITLDGDITNFVPNPMRYQDNAWLFCFENALQTHSKNIDFFFTKLEQSAAFWTFLTTVPAIIAINYRLVQDIWIFFTTGHFSDKLQDQILEIGLFAASAILLPQVVKLLIPRLLAFALKRIEAYLLEEEVKK</sequence>
<organism evidence="2 3">
    <name type="scientific">Bernardetia litoralis (strain ATCC 23117 / DSM 6794 / NBRC 15988 / NCIMB 1366 / Fx l1 / Sio-4)</name>
    <name type="common">Flexibacter litoralis</name>
    <dbReference type="NCBI Taxonomy" id="880071"/>
    <lineage>
        <taxon>Bacteria</taxon>
        <taxon>Pseudomonadati</taxon>
        <taxon>Bacteroidota</taxon>
        <taxon>Cytophagia</taxon>
        <taxon>Cytophagales</taxon>
        <taxon>Bernardetiaceae</taxon>
        <taxon>Bernardetia</taxon>
    </lineage>
</organism>
<dbReference type="EMBL" id="CP003345">
    <property type="protein sequence ID" value="AFM04241.1"/>
    <property type="molecule type" value="Genomic_DNA"/>
</dbReference>
<keyword evidence="1" id="KW-0472">Membrane</keyword>
<keyword evidence="1" id="KW-1133">Transmembrane helix</keyword>
<evidence type="ECO:0000313" key="2">
    <source>
        <dbReference type="EMBL" id="AFM04241.1"/>
    </source>
</evidence>
<name>I4AJV6_BERLS</name>
<accession>I4AJV6</accession>
<dbReference type="STRING" id="880071.Fleli_1843"/>
<dbReference type="RefSeq" id="WP_014797693.1">
    <property type="nucleotide sequence ID" value="NC_018018.1"/>
</dbReference>
<feature type="transmembrane region" description="Helical" evidence="1">
    <location>
        <begin position="155"/>
        <end position="176"/>
    </location>
</feature>
<dbReference type="KEGG" id="fli:Fleli_1843"/>
<feature type="transmembrane region" description="Helical" evidence="1">
    <location>
        <begin position="115"/>
        <end position="135"/>
    </location>
</feature>
<proteinExistence type="predicted"/>
<keyword evidence="3" id="KW-1185">Reference proteome</keyword>
<dbReference type="Proteomes" id="UP000006054">
    <property type="component" value="Chromosome"/>
</dbReference>
<protein>
    <submittedName>
        <fullName evidence="2">Uncharacterized protein</fullName>
    </submittedName>
</protein>
<gene>
    <name evidence="2" type="ordered locus">Fleli_1843</name>
</gene>